<feature type="transmembrane region" description="Helical" evidence="2">
    <location>
        <begin position="67"/>
        <end position="88"/>
    </location>
</feature>
<sequence>MADLEPRRTAVSRTPVPPAVPDGEESVLSRSYRGLSIGIVSVVLLIAFEAMAVGTAMPVAARELDGIAVYGFAFSAYFTTSLFGMVLAGQWADPCPI</sequence>
<keyword evidence="2" id="KW-0812">Transmembrane</keyword>
<feature type="transmembrane region" description="Helical" evidence="2">
    <location>
        <begin position="35"/>
        <end position="61"/>
    </location>
</feature>
<dbReference type="Proteomes" id="UP001273589">
    <property type="component" value="Unassembled WGS sequence"/>
</dbReference>
<feature type="region of interest" description="Disordered" evidence="1">
    <location>
        <begin position="1"/>
        <end position="25"/>
    </location>
</feature>
<protein>
    <submittedName>
        <fullName evidence="3">MFS transporter</fullName>
    </submittedName>
</protein>
<evidence type="ECO:0000256" key="2">
    <source>
        <dbReference type="SAM" id="Phobius"/>
    </source>
</evidence>
<reference evidence="3" key="1">
    <citation type="journal article" date="2023" name="Microb. Genom.">
        <title>Mesoterricola silvestris gen. nov., sp. nov., Mesoterricola sediminis sp. nov., Geothrix oryzae sp. nov., Geothrix edaphica sp. nov., Geothrix rubra sp. nov., and Geothrix limicola sp. nov., six novel members of Acidobacteriota isolated from soils.</title>
        <authorList>
            <person name="Weisberg A.J."/>
            <person name="Pearce E."/>
            <person name="Kramer C.G."/>
            <person name="Chang J.H."/>
            <person name="Clarke C.R."/>
        </authorList>
    </citation>
    <scope>NUCLEOTIDE SEQUENCE</scope>
    <source>
        <strain evidence="3">ND06-05F</strain>
    </source>
</reference>
<proteinExistence type="predicted"/>
<keyword evidence="2" id="KW-1133">Transmembrane helix</keyword>
<gene>
    <name evidence="3" type="ORF">PV367_43480</name>
</gene>
<evidence type="ECO:0000256" key="1">
    <source>
        <dbReference type="SAM" id="MobiDB-lite"/>
    </source>
</evidence>
<dbReference type="SUPFAM" id="SSF103473">
    <property type="entry name" value="MFS general substrate transporter"/>
    <property type="match status" value="1"/>
</dbReference>
<dbReference type="InterPro" id="IPR036259">
    <property type="entry name" value="MFS_trans_sf"/>
</dbReference>
<keyword evidence="2" id="KW-0472">Membrane</keyword>
<accession>A0AAJ2PZA6</accession>
<evidence type="ECO:0000313" key="4">
    <source>
        <dbReference type="Proteomes" id="UP001273589"/>
    </source>
</evidence>
<evidence type="ECO:0000313" key="3">
    <source>
        <dbReference type="EMBL" id="MDX3136505.1"/>
    </source>
</evidence>
<comment type="caution">
    <text evidence="3">The sequence shown here is derived from an EMBL/GenBank/DDBJ whole genome shotgun (WGS) entry which is preliminary data.</text>
</comment>
<name>A0AAJ2PZA6_9ACTN</name>
<dbReference type="AlphaFoldDB" id="A0AAJ2PZA6"/>
<feature type="non-terminal residue" evidence="3">
    <location>
        <position position="97"/>
    </location>
</feature>
<dbReference type="EMBL" id="JARAWN010000589">
    <property type="protein sequence ID" value="MDX3136505.1"/>
    <property type="molecule type" value="Genomic_DNA"/>
</dbReference>
<organism evidence="3 4">
    <name type="scientific">Streptomyces europaeiscabiei</name>
    <dbReference type="NCBI Taxonomy" id="146819"/>
    <lineage>
        <taxon>Bacteria</taxon>
        <taxon>Bacillati</taxon>
        <taxon>Actinomycetota</taxon>
        <taxon>Actinomycetes</taxon>
        <taxon>Kitasatosporales</taxon>
        <taxon>Streptomycetaceae</taxon>
        <taxon>Streptomyces</taxon>
    </lineage>
</organism>